<dbReference type="GeneID" id="80399248"/>
<feature type="binding site" evidence="9">
    <location>
        <position position="430"/>
    </location>
    <ligand>
        <name>Mg(2+)</name>
        <dbReference type="ChEBI" id="CHEBI:18420"/>
        <label>2</label>
    </ligand>
</feature>
<keyword evidence="2 11" id="KW-0696">RNA-directed RNA polymerase</keyword>
<protein>
    <recommendedName>
        <fullName evidence="1">RNA-directed RNA polymerase</fullName>
        <ecNumber evidence="1">2.7.7.48</ecNumber>
    </recommendedName>
    <alternativeName>
        <fullName evidence="7">RNA replicase beta chain</fullName>
    </alternativeName>
</protein>
<keyword evidence="12" id="KW-1185">Reference proteome</keyword>
<feature type="binding site" evidence="9">
    <location>
        <position position="343"/>
    </location>
    <ligand>
        <name>Mg(2+)</name>
        <dbReference type="ChEBI" id="CHEBI:18420"/>
        <label>2</label>
    </ligand>
</feature>
<feature type="binding site" evidence="9">
    <location>
        <position position="431"/>
    </location>
    <ligand>
        <name>Mg(2+)</name>
        <dbReference type="ChEBI" id="CHEBI:18420"/>
        <label>2</label>
    </ligand>
</feature>
<evidence type="ECO:0000256" key="6">
    <source>
        <dbReference type="ARBA" id="ARBA00022953"/>
    </source>
</evidence>
<dbReference type="EMBL" id="BK013709">
    <property type="protein sequence ID" value="DAD51069.1"/>
    <property type="molecule type" value="Genomic_RNA"/>
</dbReference>
<dbReference type="GO" id="GO:0000166">
    <property type="term" value="F:nucleotide binding"/>
    <property type="evidence" value="ECO:0007669"/>
    <property type="project" value="UniProtKB-KW"/>
</dbReference>
<dbReference type="InterPro" id="IPR007096">
    <property type="entry name" value="RNA-dir_Rpol_cat_phage"/>
</dbReference>
<dbReference type="GO" id="GO:0046872">
    <property type="term" value="F:metal ion binding"/>
    <property type="evidence" value="ECO:0007669"/>
    <property type="project" value="UniProtKB-KW"/>
</dbReference>
<sequence length="647" mass="72964">MSTTSKKRKRRSAVSFTGFLKAQIRAIRLLSCQLSEQNGIPVDLRLKAFAVADCLERGDFAGAVELSDSLASQQYGTAGEHALGVQIAYLVRKVPYVDPELDPQQAATQKFLDAEVQCGETNRRLRPLNRFIRGEQAVTPDYFDNLSWNTEDVGNDVLRVIMAARKYVQDVIGAKPNIEDVLERARFSAGTAIGVTGNCTHIVAKLAASEYTVTRCAEPYGTAFLGSLHLVSEYLTGKDPDLVTRVAKSPYNGSIYRDTSHLERKLSYVEFDKIFFVLKQATTHRTVGQQPLLNLLIQLGAGDVIEQKLSRRANISLKYGWKQNQQHAYEGSVGSERDWCTVDLRAASDSIAIEFARLLLPDAWFYFLNCIRTPMYLLPGASPVRYEKFCAMGNGFCFPLETLLFKALTHGVNTTCNVPDYAKQSAVYGDDITVHPSAALLLLETLELCGFETNKDKTFLFGPFRESCGKDYFGGTLVRPYVQDKIPENWYDLIHVVNSFSRLGRPEVAEVFQDAIPPRNRLYRPEYGPSHTAIEEPLDRFLTRKESRWNKDLQRWSWVEYRLIPVKDETEYAEPLQLIGALCGAMADWSQIKDGSSPFQSWSNLHEASDHFSMKWKVSEGAPQLPLRREARTVKVRVYAPDKSEIK</sequence>
<comment type="cofactor">
    <cofactor evidence="9">
        <name>Mg(2+)</name>
        <dbReference type="ChEBI" id="CHEBI:18420"/>
    </cofactor>
    <text evidence="9">Binds 2 Mg(2+) per subunit.</text>
</comment>
<name>A0A8S5L153_9VIRU</name>
<evidence type="ECO:0000313" key="12">
    <source>
        <dbReference type="Proteomes" id="UP000676496"/>
    </source>
</evidence>
<proteinExistence type="predicted"/>
<gene>
    <name evidence="11" type="primary">SRR7976299_14_3</name>
</gene>
<dbReference type="Pfam" id="PF03431">
    <property type="entry name" value="RNA_replicase_B"/>
    <property type="match status" value="1"/>
</dbReference>
<evidence type="ECO:0000256" key="1">
    <source>
        <dbReference type="ARBA" id="ARBA00012494"/>
    </source>
</evidence>
<dbReference type="Proteomes" id="UP000676496">
    <property type="component" value="Segment"/>
</dbReference>
<evidence type="ECO:0000256" key="9">
    <source>
        <dbReference type="PIRSR" id="PIRSR605093-1"/>
    </source>
</evidence>
<evidence type="ECO:0000256" key="7">
    <source>
        <dbReference type="ARBA" id="ARBA00030248"/>
    </source>
</evidence>
<keyword evidence="3" id="KW-0808">Transferase</keyword>
<keyword evidence="4" id="KW-0548">Nucleotidyltransferase</keyword>
<comment type="catalytic activity">
    <reaction evidence="8">
        <text>RNA(n) + a ribonucleoside 5'-triphosphate = RNA(n+1) + diphosphate</text>
        <dbReference type="Rhea" id="RHEA:21248"/>
        <dbReference type="Rhea" id="RHEA-COMP:14527"/>
        <dbReference type="Rhea" id="RHEA-COMP:17342"/>
        <dbReference type="ChEBI" id="CHEBI:33019"/>
        <dbReference type="ChEBI" id="CHEBI:61557"/>
        <dbReference type="ChEBI" id="CHEBI:140395"/>
        <dbReference type="EC" id="2.7.7.48"/>
    </reaction>
</comment>
<dbReference type="PROSITE" id="PS50522">
    <property type="entry name" value="RDRP_PHAGE"/>
    <property type="match status" value="1"/>
</dbReference>
<evidence type="ECO:0000313" key="11">
    <source>
        <dbReference type="EMBL" id="DAD51069.1"/>
    </source>
</evidence>
<dbReference type="RefSeq" id="YP_010770054.1">
    <property type="nucleotide sequence ID" value="NC_074148.1"/>
</dbReference>
<keyword evidence="9" id="KW-0479">Metal-binding</keyword>
<organism evidence="11 12">
    <name type="scientific">ssRNA phage SRR7976299_14</name>
    <dbReference type="NCBI Taxonomy" id="2786636"/>
    <lineage>
        <taxon>Viruses</taxon>
        <taxon>Riboviria</taxon>
        <taxon>Orthornavirae</taxon>
        <taxon>Lenarviricota</taxon>
        <taxon>Leviviricetes</taxon>
        <taxon>Norzivirales</taxon>
        <taxon>Solspiviridae</taxon>
        <taxon>Dilzevirus</taxon>
        <taxon>Dilzevirus borborohabitans</taxon>
    </lineage>
</organism>
<reference evidence="11" key="1">
    <citation type="submission" date="2020-09" db="EMBL/GenBank/DDBJ databases">
        <title>Leviviricetes taxonomy.</title>
        <authorList>
            <person name="Stockdale S.R."/>
            <person name="Callanan J."/>
            <person name="Adriaenssens E.M."/>
            <person name="Kuhn J.H."/>
            <person name="Rumnieks J."/>
            <person name="Shkoporov A."/>
            <person name="Draper L.A."/>
            <person name="Ross P."/>
            <person name="Hill C."/>
        </authorList>
    </citation>
    <scope>NUCLEOTIDE SEQUENCE</scope>
</reference>
<evidence type="ECO:0000259" key="10">
    <source>
        <dbReference type="PROSITE" id="PS50522"/>
    </source>
</evidence>
<evidence type="ECO:0000256" key="5">
    <source>
        <dbReference type="ARBA" id="ARBA00022741"/>
    </source>
</evidence>
<dbReference type="GO" id="GO:0003968">
    <property type="term" value="F:RNA-directed RNA polymerase activity"/>
    <property type="evidence" value="ECO:0007669"/>
    <property type="project" value="UniProtKB-KW"/>
</dbReference>
<dbReference type="KEGG" id="vg:80399248"/>
<evidence type="ECO:0000256" key="3">
    <source>
        <dbReference type="ARBA" id="ARBA00022679"/>
    </source>
</evidence>
<dbReference type="InterPro" id="IPR005093">
    <property type="entry name" value="RNArep_beta"/>
</dbReference>
<dbReference type="GO" id="GO:0039694">
    <property type="term" value="P:viral RNA genome replication"/>
    <property type="evidence" value="ECO:0007669"/>
    <property type="project" value="InterPro"/>
</dbReference>
<accession>A0A8S5L153</accession>
<dbReference type="EC" id="2.7.7.48" evidence="1"/>
<feature type="domain" description="RdRp catalytic" evidence="10">
    <location>
        <begin position="326"/>
        <end position="462"/>
    </location>
</feature>
<evidence type="ECO:0000256" key="2">
    <source>
        <dbReference type="ARBA" id="ARBA00022484"/>
    </source>
</evidence>
<keyword evidence="5" id="KW-0547">Nucleotide-binding</keyword>
<keyword evidence="6" id="KW-0693">Viral RNA replication</keyword>
<keyword evidence="9" id="KW-0460">Magnesium</keyword>
<evidence type="ECO:0000256" key="4">
    <source>
        <dbReference type="ARBA" id="ARBA00022695"/>
    </source>
</evidence>
<evidence type="ECO:0000256" key="8">
    <source>
        <dbReference type="ARBA" id="ARBA00048744"/>
    </source>
</evidence>